<gene>
    <name evidence="5" type="ORF">GSONMT00032413001</name>
</gene>
<dbReference type="InterPro" id="IPR013721">
    <property type="entry name" value="STAG"/>
</dbReference>
<dbReference type="Pfam" id="PF08514">
    <property type="entry name" value="STAG"/>
    <property type="match status" value="1"/>
</dbReference>
<feature type="coiled-coil region" evidence="3">
    <location>
        <begin position="186"/>
        <end position="223"/>
    </location>
</feature>
<dbReference type="InterPro" id="IPR020839">
    <property type="entry name" value="SCD"/>
</dbReference>
<comment type="similarity">
    <text evidence="1 2">Belongs to the SCC3 family.</text>
</comment>
<protein>
    <recommendedName>
        <fullName evidence="2">Cohesin subunit SA</fullName>
    </recommendedName>
    <alternativeName>
        <fullName evidence="2">SCC3 homolog</fullName>
    </alternativeName>
    <alternativeName>
        <fullName evidence="2">Stromal antigen</fullName>
    </alternativeName>
</protein>
<accession>A0A060WSK3</accession>
<dbReference type="GO" id="GO:0000775">
    <property type="term" value="C:chromosome, centromeric region"/>
    <property type="evidence" value="ECO:0007669"/>
    <property type="project" value="UniProtKB-SubCell"/>
</dbReference>
<proteinExistence type="inferred from homology"/>
<comment type="subunit">
    <text evidence="2">Part of the cohesin complex which is composed of a heterodimer between a SMC1 protein (SMC1A or SMC1B) and SMC3, which are attached via their hinge domain, and RAD21 which link them at their heads, and one STAG protein.</text>
</comment>
<reference evidence="5" key="2">
    <citation type="submission" date="2014-03" db="EMBL/GenBank/DDBJ databases">
        <authorList>
            <person name="Genoscope - CEA"/>
        </authorList>
    </citation>
    <scope>NUCLEOTIDE SEQUENCE</scope>
</reference>
<dbReference type="InterPro" id="IPR011989">
    <property type="entry name" value="ARM-like"/>
</dbReference>
<comment type="function">
    <text evidence="2">Component of cohesin complex, a complex required for the cohesion of sister chromatids after DNA replication. The cohesin complex apparently forms a large proteinaceous ring within which sister chromatids can be trapped. At anaphase, the complex is cleaved and dissociates from chromatin, allowing sister chromatids to segregate.</text>
</comment>
<dbReference type="Gene3D" id="1.25.10.10">
    <property type="entry name" value="Leucine-rich Repeat Variant"/>
    <property type="match status" value="1"/>
</dbReference>
<evidence type="ECO:0000313" key="5">
    <source>
        <dbReference type="EMBL" id="CDQ70333.1"/>
    </source>
</evidence>
<organism evidence="5 6">
    <name type="scientific">Oncorhynchus mykiss</name>
    <name type="common">Rainbow trout</name>
    <name type="synonym">Salmo gairdneri</name>
    <dbReference type="NCBI Taxonomy" id="8022"/>
    <lineage>
        <taxon>Eukaryota</taxon>
        <taxon>Metazoa</taxon>
        <taxon>Chordata</taxon>
        <taxon>Craniata</taxon>
        <taxon>Vertebrata</taxon>
        <taxon>Euteleostomi</taxon>
        <taxon>Actinopterygii</taxon>
        <taxon>Neopterygii</taxon>
        <taxon>Teleostei</taxon>
        <taxon>Protacanthopterygii</taxon>
        <taxon>Salmoniformes</taxon>
        <taxon>Salmonidae</taxon>
        <taxon>Salmoninae</taxon>
        <taxon>Oncorhynchus</taxon>
    </lineage>
</organism>
<dbReference type="PaxDb" id="8022-A0A060WSK3"/>
<keyword evidence="3" id="KW-0175">Coiled coil</keyword>
<name>A0A060WSK3_ONCMY</name>
<dbReference type="GO" id="GO:0007059">
    <property type="term" value="P:chromosome segregation"/>
    <property type="evidence" value="ECO:0007669"/>
    <property type="project" value="UniProtKB-KW"/>
</dbReference>
<dbReference type="InterPro" id="IPR016024">
    <property type="entry name" value="ARM-type_fold"/>
</dbReference>
<reference evidence="5" key="1">
    <citation type="journal article" date="2014" name="Nat. Commun.">
        <title>The rainbow trout genome provides novel insights into evolution after whole-genome duplication in vertebrates.</title>
        <authorList>
            <person name="Berthelot C."/>
            <person name="Brunet F."/>
            <person name="Chalopin D."/>
            <person name="Juanchich A."/>
            <person name="Bernard M."/>
            <person name="Noel B."/>
            <person name="Bento P."/>
            <person name="Da Silva C."/>
            <person name="Labadie K."/>
            <person name="Alberti A."/>
            <person name="Aury J.M."/>
            <person name="Louis A."/>
            <person name="Dehais P."/>
            <person name="Bardou P."/>
            <person name="Montfort J."/>
            <person name="Klopp C."/>
            <person name="Cabau C."/>
            <person name="Gaspin C."/>
            <person name="Thorgaard G.H."/>
            <person name="Boussaha M."/>
            <person name="Quillet E."/>
            <person name="Guyomard R."/>
            <person name="Galiana D."/>
            <person name="Bobe J."/>
            <person name="Volff J.N."/>
            <person name="Genet C."/>
            <person name="Wincker P."/>
            <person name="Jaillon O."/>
            <person name="Roest Crollius H."/>
            <person name="Guiguen Y."/>
        </authorList>
    </citation>
    <scope>NUCLEOTIDE SEQUENCE [LARGE SCALE GENOMIC DNA]</scope>
</reference>
<dbReference type="GO" id="GO:0005634">
    <property type="term" value="C:nucleus"/>
    <property type="evidence" value="ECO:0007669"/>
    <property type="project" value="UniProtKB-SubCell"/>
</dbReference>
<evidence type="ECO:0000256" key="1">
    <source>
        <dbReference type="ARBA" id="ARBA00005486"/>
    </source>
</evidence>
<dbReference type="EMBL" id="FR904711">
    <property type="protein sequence ID" value="CDQ70333.1"/>
    <property type="molecule type" value="Genomic_DNA"/>
</dbReference>
<dbReference type="PANTHER" id="PTHR11199">
    <property type="entry name" value="STROMAL ANTIGEN"/>
    <property type="match status" value="1"/>
</dbReference>
<dbReference type="STRING" id="8022.A0A060WSK3"/>
<dbReference type="GO" id="GO:0007062">
    <property type="term" value="P:sister chromatid cohesion"/>
    <property type="evidence" value="ECO:0007669"/>
    <property type="project" value="UniProtKB-UniRule"/>
</dbReference>
<dbReference type="AlphaFoldDB" id="A0A060WSK3"/>
<dbReference type="SUPFAM" id="SSF48371">
    <property type="entry name" value="ARM repeat"/>
    <property type="match status" value="1"/>
</dbReference>
<evidence type="ECO:0000256" key="3">
    <source>
        <dbReference type="SAM" id="Coils"/>
    </source>
</evidence>
<comment type="subcellular location">
    <subcellularLocation>
        <location evidence="2">Nucleus</location>
    </subcellularLocation>
    <subcellularLocation>
        <location evidence="2">Chromosome</location>
    </subcellularLocation>
    <subcellularLocation>
        <location evidence="2">Chromosome</location>
        <location evidence="2">Centromere</location>
    </subcellularLocation>
</comment>
<evidence type="ECO:0000256" key="2">
    <source>
        <dbReference type="RuleBase" id="RU369063"/>
    </source>
</evidence>
<sequence length="933" mass="105875">MEVQHSDESSHDSFDFVCCSPLIGCGLPVNLQAVVDEWLDSYKQDREAGLLELINFVVQCCGCKGVVSREMFDGMQNAEIISTLTKEFNEDSVNYPLCSPGPQWRKFRASVCEFVQVLVRSCQNSFLYDEYLFSALLALLTGLSDSQVRAFRHTSTLIAMKLMTGIVEVAVMVFAQIKTTQRRYDAERSKSAEHRASERLEELQATISELREHQEELSSMMNATFRGVFVHRYRDRVAEIRAVCIEEMGVWLRENPGDFLNDGYLKYLGWTLHDKQGSVRLQCVRALQGLYKEKDLIGRLELFTSRFKERMLCMVLDKDPDVAVEAVQLLLLLQQRTEEGLSEEECSHVYPLVFASRRGLASAAGAFLYHKLCSAMSSEPQEADMGSRRAAFFNLLVSFYIQSERHWTEEDWKKVFEVFGSQRRTFVRHKNEKMQEECLTPSEEGALIELMMCAVRQAAEGHPPVGRAQAKKILSMKDKKTQAQDKRRITTHFITLLPQLLAKYSADVEKVTCLLKAPLHFDLETYSSTGRLEKYLDLLLAQVCGIVEKHTELGVLEACARVACALSHDKYTFSGRADLVVSQLLDSLTDRFSSHLNELLQVHTHTHTHTLSLSKHVCVFSAKDLTSWKLFEPCFQLLKSGVESRDIDKEVCLMVPALKCAAFHVLWEKVRVANSTPTKAEVKRLKKEVRSFCIVCQSCLSVGQPEIRDQAFELLCDMLLLFGVSSVRSQPTLQPLAHPPSDSLRFDMAAFLLDYVFTEPDDDQLSGEAEGVEEVKMATLQRRRNQLAGYCKLVIYGILDLSSATDVFKYYSKFYKDYGDIIKETLSKTKMISPVQSAKTVCLSLQQLFSALAPECVGGGQEFGEIRELAKRLAMSFGIDLHRIRKPLVSLHMDGIRFALREAAEVEQPPNLPFLEILSEFSFKLLRQDRAQL</sequence>
<evidence type="ECO:0000313" key="6">
    <source>
        <dbReference type="Proteomes" id="UP000193380"/>
    </source>
</evidence>
<keyword evidence="2" id="KW-0539">Nucleus</keyword>
<dbReference type="Pfam" id="PF24571">
    <property type="entry name" value="HEAT_SCC3-SA"/>
    <property type="match status" value="1"/>
</dbReference>
<keyword evidence="2" id="KW-0131">Cell cycle</keyword>
<dbReference type="PROSITE" id="PS51425">
    <property type="entry name" value="SCD"/>
    <property type="match status" value="1"/>
</dbReference>
<dbReference type="GO" id="GO:0003682">
    <property type="term" value="F:chromatin binding"/>
    <property type="evidence" value="ECO:0007669"/>
    <property type="project" value="TreeGrafter"/>
</dbReference>
<dbReference type="InterPro" id="IPR039662">
    <property type="entry name" value="Cohesin_Scc3/SA"/>
</dbReference>
<dbReference type="GO" id="GO:0008278">
    <property type="term" value="C:cohesin complex"/>
    <property type="evidence" value="ECO:0007669"/>
    <property type="project" value="UniProtKB-UniRule"/>
</dbReference>
<keyword evidence="2" id="KW-0132">Cell division</keyword>
<dbReference type="Proteomes" id="UP000193380">
    <property type="component" value="Unassembled WGS sequence"/>
</dbReference>
<keyword evidence="2" id="KW-0159">Chromosome partition</keyword>
<keyword evidence="2" id="KW-0158">Chromosome</keyword>
<dbReference type="PANTHER" id="PTHR11199:SF10">
    <property type="entry name" value="COHESIN SUBUNIT SA"/>
    <property type="match status" value="1"/>
</dbReference>
<dbReference type="GO" id="GO:0000785">
    <property type="term" value="C:chromatin"/>
    <property type="evidence" value="ECO:0007669"/>
    <property type="project" value="UniProtKB-UniRule"/>
</dbReference>
<evidence type="ECO:0000259" key="4">
    <source>
        <dbReference type="PROSITE" id="PS51425"/>
    </source>
</evidence>
<dbReference type="Pfam" id="PF21581">
    <property type="entry name" value="SCD"/>
    <property type="match status" value="1"/>
</dbReference>
<dbReference type="InterPro" id="IPR056396">
    <property type="entry name" value="HEAT_SCC3-SA"/>
</dbReference>
<feature type="domain" description="SCD" evidence="4">
    <location>
        <begin position="229"/>
        <end position="314"/>
    </location>
</feature>
<dbReference type="GO" id="GO:0051301">
    <property type="term" value="P:cell division"/>
    <property type="evidence" value="ECO:0007669"/>
    <property type="project" value="UniProtKB-UniRule"/>
</dbReference>